<reference evidence="3 4" key="1">
    <citation type="submission" date="2023-10" db="EMBL/GenBank/DDBJ databases">
        <title>Bacteria for the degradation of biodegradable plastic PBAT(Polybutylene adipate terephthalate).</title>
        <authorList>
            <person name="Weon H.-Y."/>
            <person name="Yeon J."/>
        </authorList>
    </citation>
    <scope>NUCLEOTIDE SEQUENCE [LARGE SCALE GENOMIC DNA]</scope>
    <source>
        <strain evidence="3 4">SBD 7-3</strain>
    </source>
</reference>
<organism evidence="3 4">
    <name type="scientific">Piscinibacter gummiphilus</name>
    <dbReference type="NCBI Taxonomy" id="946333"/>
    <lineage>
        <taxon>Bacteria</taxon>
        <taxon>Pseudomonadati</taxon>
        <taxon>Pseudomonadota</taxon>
        <taxon>Betaproteobacteria</taxon>
        <taxon>Burkholderiales</taxon>
        <taxon>Sphaerotilaceae</taxon>
        <taxon>Piscinibacter</taxon>
    </lineage>
</organism>
<feature type="transmembrane region" description="Helical" evidence="1">
    <location>
        <begin position="47"/>
        <end position="68"/>
    </location>
</feature>
<feature type="transmembrane region" description="Helical" evidence="1">
    <location>
        <begin position="179"/>
        <end position="201"/>
    </location>
</feature>
<keyword evidence="4" id="KW-1185">Reference proteome</keyword>
<feature type="transmembrane region" description="Helical" evidence="1">
    <location>
        <begin position="207"/>
        <end position="227"/>
    </location>
</feature>
<evidence type="ECO:0000313" key="3">
    <source>
        <dbReference type="EMBL" id="WOB09406.1"/>
    </source>
</evidence>
<dbReference type="PANTHER" id="PTHR19353:SF19">
    <property type="entry name" value="DELTA(5) FATTY ACID DESATURASE C-RELATED"/>
    <property type="match status" value="1"/>
</dbReference>
<feature type="transmembrane region" description="Helical" evidence="1">
    <location>
        <begin position="20"/>
        <end position="40"/>
    </location>
</feature>
<name>A0ABZ0CWR3_9BURK</name>
<dbReference type="RefSeq" id="WP_316702360.1">
    <property type="nucleotide sequence ID" value="NZ_CP136336.1"/>
</dbReference>
<evidence type="ECO:0000313" key="4">
    <source>
        <dbReference type="Proteomes" id="UP001303946"/>
    </source>
</evidence>
<accession>A0ABZ0CWR3</accession>
<keyword evidence="1" id="KW-0812">Transmembrane</keyword>
<gene>
    <name evidence="3" type="ORF">RXV79_04925</name>
</gene>
<dbReference type="InterPro" id="IPR012171">
    <property type="entry name" value="Fatty_acid_desaturase"/>
</dbReference>
<dbReference type="Pfam" id="PF00487">
    <property type="entry name" value="FA_desaturase"/>
    <property type="match status" value="1"/>
</dbReference>
<feature type="transmembrane region" description="Helical" evidence="1">
    <location>
        <begin position="88"/>
        <end position="110"/>
    </location>
</feature>
<protein>
    <submittedName>
        <fullName evidence="3">Fatty acid desaturase</fullName>
    </submittedName>
</protein>
<feature type="domain" description="Fatty acid desaturase" evidence="2">
    <location>
        <begin position="56"/>
        <end position="283"/>
    </location>
</feature>
<evidence type="ECO:0000259" key="2">
    <source>
        <dbReference type="Pfam" id="PF00487"/>
    </source>
</evidence>
<dbReference type="Proteomes" id="UP001303946">
    <property type="component" value="Chromosome"/>
</dbReference>
<dbReference type="EMBL" id="CP136336">
    <property type="protein sequence ID" value="WOB09406.1"/>
    <property type="molecule type" value="Genomic_DNA"/>
</dbReference>
<sequence length="349" mass="39237">MNNIQRPALDRSLYEPSHLWALAHFVYALALFFVPGYLSYQVALSELPLWAQIPAIALLTILAGYGLNLLGVIGHEGTHGNFVKNRRLSAVIGIFSASAVVSYMEMGFALSHWNHHRFTNQKDDPNVYPVENLKTWWSRLLMSRINYNLVYLKDTFSMAMGKIPAFKYKVAFTEADQILFARLNFLFAAMWIALYAAIFTIDWRAGVFVVALPTLAVKFIAACQIFIDHGGLDDDRLFRNSWSRTSPLMTILFFGANYHNEHHAYPGIPCYRLPQVHRILREKGVFEAVPVPVERGFFKSFKPLFQVYAPTAKGDDFDPFELPQAPASSDERGVPQAAAVAVGAVGSAR</sequence>
<dbReference type="InterPro" id="IPR005804">
    <property type="entry name" value="FA_desaturase_dom"/>
</dbReference>
<keyword evidence="1" id="KW-1133">Transmembrane helix</keyword>
<proteinExistence type="predicted"/>
<keyword evidence="1" id="KW-0472">Membrane</keyword>
<dbReference type="PANTHER" id="PTHR19353">
    <property type="entry name" value="FATTY ACID DESATURASE 2"/>
    <property type="match status" value="1"/>
</dbReference>
<evidence type="ECO:0000256" key="1">
    <source>
        <dbReference type="SAM" id="Phobius"/>
    </source>
</evidence>